<sequence length="62" mass="7827">MKDPKGARRKYLGYIEMQRMIARYPIECKELVHRKETEEEKRIREKRKLIKEMHKQRYQLHV</sequence>
<protein>
    <submittedName>
        <fullName evidence="1">Uncharacterized protein</fullName>
    </submittedName>
</protein>
<reference evidence="1" key="1">
    <citation type="submission" date="2023-01" db="EMBL/GenBank/DDBJ databases">
        <title>Human gut microbiome strain richness.</title>
        <authorList>
            <person name="Chen-Liaw A."/>
        </authorList>
    </citation>
    <scope>NUCLEOTIDE SEQUENCE</scope>
    <source>
        <strain evidence="1">D59st1_B8_D59t2_181005</strain>
    </source>
</reference>
<dbReference type="RefSeq" id="WP_195551562.1">
    <property type="nucleotide sequence ID" value="NZ_JADMNX010000005.1"/>
</dbReference>
<evidence type="ECO:0000313" key="1">
    <source>
        <dbReference type="EMBL" id="MDB8741998.1"/>
    </source>
</evidence>
<proteinExistence type="predicted"/>
<accession>A0AAW6DUZ4</accession>
<gene>
    <name evidence="1" type="ORF">PNV70_07935</name>
</gene>
<dbReference type="Proteomes" id="UP001211421">
    <property type="component" value="Unassembled WGS sequence"/>
</dbReference>
<organism evidence="1 2">
    <name type="scientific">Ruminococcus bicirculans</name>
    <name type="common">ex Wegman et al. 2014</name>
    <dbReference type="NCBI Taxonomy" id="1160721"/>
    <lineage>
        <taxon>Bacteria</taxon>
        <taxon>Bacillati</taxon>
        <taxon>Bacillota</taxon>
        <taxon>Clostridia</taxon>
        <taxon>Eubacteriales</taxon>
        <taxon>Oscillospiraceae</taxon>
        <taxon>Ruminococcus</taxon>
    </lineage>
</organism>
<dbReference type="EMBL" id="JAQMLS010000005">
    <property type="protein sequence ID" value="MDB8741998.1"/>
    <property type="molecule type" value="Genomic_DNA"/>
</dbReference>
<name>A0AAW6DUZ4_9FIRM</name>
<comment type="caution">
    <text evidence="1">The sequence shown here is derived from an EMBL/GenBank/DDBJ whole genome shotgun (WGS) entry which is preliminary data.</text>
</comment>
<evidence type="ECO:0000313" key="2">
    <source>
        <dbReference type="Proteomes" id="UP001211421"/>
    </source>
</evidence>
<dbReference type="AlphaFoldDB" id="A0AAW6DUZ4"/>